<comment type="subcellular location">
    <subcellularLocation>
        <location evidence="1">Cell membrane</location>
        <topology evidence="1">Multi-pass membrane protein</topology>
    </subcellularLocation>
</comment>
<feature type="transmembrane region" description="Helical" evidence="7">
    <location>
        <begin position="88"/>
        <end position="108"/>
    </location>
</feature>
<dbReference type="EMBL" id="BOOY01000008">
    <property type="protein sequence ID" value="GIJ02279.1"/>
    <property type="molecule type" value="Genomic_DNA"/>
</dbReference>
<evidence type="ECO:0000256" key="7">
    <source>
        <dbReference type="SAM" id="Phobius"/>
    </source>
</evidence>
<proteinExistence type="inferred from homology"/>
<evidence type="ECO:0000313" key="9">
    <source>
        <dbReference type="EMBL" id="GIJ02279.1"/>
    </source>
</evidence>
<evidence type="ECO:0000256" key="1">
    <source>
        <dbReference type="ARBA" id="ARBA00004651"/>
    </source>
</evidence>
<dbReference type="SUPFAM" id="SSF103481">
    <property type="entry name" value="Multidrug resistance efflux transporter EmrE"/>
    <property type="match status" value="2"/>
</dbReference>
<dbReference type="Pfam" id="PF00892">
    <property type="entry name" value="EamA"/>
    <property type="match status" value="2"/>
</dbReference>
<feature type="transmembrane region" description="Helical" evidence="7">
    <location>
        <begin position="170"/>
        <end position="189"/>
    </location>
</feature>
<evidence type="ECO:0000256" key="6">
    <source>
        <dbReference type="ARBA" id="ARBA00023136"/>
    </source>
</evidence>
<dbReference type="InterPro" id="IPR051258">
    <property type="entry name" value="Diverse_Substrate_Transporter"/>
</dbReference>
<keyword evidence="5 7" id="KW-1133">Transmembrane helix</keyword>
<dbReference type="AlphaFoldDB" id="A0A8J4DIE3"/>
<dbReference type="GO" id="GO:0005886">
    <property type="term" value="C:plasma membrane"/>
    <property type="evidence" value="ECO:0007669"/>
    <property type="project" value="UniProtKB-SubCell"/>
</dbReference>
<organism evidence="9 10">
    <name type="scientific">Spirilliplanes yamanashiensis</name>
    <dbReference type="NCBI Taxonomy" id="42233"/>
    <lineage>
        <taxon>Bacteria</taxon>
        <taxon>Bacillati</taxon>
        <taxon>Actinomycetota</taxon>
        <taxon>Actinomycetes</taxon>
        <taxon>Micromonosporales</taxon>
        <taxon>Micromonosporaceae</taxon>
        <taxon>Spirilliplanes</taxon>
    </lineage>
</organism>
<dbReference type="Proteomes" id="UP000652013">
    <property type="component" value="Unassembled WGS sequence"/>
</dbReference>
<comment type="similarity">
    <text evidence="2">Belongs to the EamA transporter family.</text>
</comment>
<evidence type="ECO:0000256" key="3">
    <source>
        <dbReference type="ARBA" id="ARBA00022475"/>
    </source>
</evidence>
<evidence type="ECO:0000256" key="4">
    <source>
        <dbReference type="ARBA" id="ARBA00022692"/>
    </source>
</evidence>
<accession>A0A8J4DIE3</accession>
<dbReference type="InterPro" id="IPR037185">
    <property type="entry name" value="EmrE-like"/>
</dbReference>
<feature type="domain" description="EamA" evidence="8">
    <location>
        <begin position="5"/>
        <end position="130"/>
    </location>
</feature>
<dbReference type="InterPro" id="IPR000620">
    <property type="entry name" value="EamA_dom"/>
</dbReference>
<sequence>MRRHLFALIAAGLLWGSTVPLTKVALAGWGPGWLTVARFTLAALPLAWLARHRLRAAVTPAIIGWGVLGYGLVIVLQNAGIERTSVTHAALLVGATPILVALLTVATGRATVRPTAWAGFATALAGVAFVASHGGSGATLTGDALVILSLVLSAAFLVAQPRMLTGRDPVAVTAVQLTAAAVGAVPAAALLDGPAPAAPGAIPLLAMLGLAVGGTLLPFTLFAYAQSRVSPDVAGAFLNLEPLVGVLAAAAVFGEALGVAQVAGGVAILAGIALSTAAAFLRPARPRRLELAG</sequence>
<feature type="transmembrane region" description="Helical" evidence="7">
    <location>
        <begin position="57"/>
        <end position="76"/>
    </location>
</feature>
<name>A0A8J4DIE3_9ACTN</name>
<feature type="domain" description="EamA" evidence="8">
    <location>
        <begin position="141"/>
        <end position="275"/>
    </location>
</feature>
<keyword evidence="3" id="KW-1003">Cell membrane</keyword>
<keyword evidence="4 7" id="KW-0812">Transmembrane</keyword>
<reference evidence="9" key="1">
    <citation type="submission" date="2021-01" db="EMBL/GenBank/DDBJ databases">
        <title>Whole genome shotgun sequence of Spirilliplanes yamanashiensis NBRC 15828.</title>
        <authorList>
            <person name="Komaki H."/>
            <person name="Tamura T."/>
        </authorList>
    </citation>
    <scope>NUCLEOTIDE SEQUENCE</scope>
    <source>
        <strain evidence="9">NBRC 15828</strain>
    </source>
</reference>
<feature type="transmembrane region" description="Helical" evidence="7">
    <location>
        <begin position="30"/>
        <end position="50"/>
    </location>
</feature>
<dbReference type="RefSeq" id="WP_203937572.1">
    <property type="nucleotide sequence ID" value="NZ_BAAAGJ010000019.1"/>
</dbReference>
<feature type="transmembrane region" description="Helical" evidence="7">
    <location>
        <begin position="259"/>
        <end position="281"/>
    </location>
</feature>
<evidence type="ECO:0000256" key="2">
    <source>
        <dbReference type="ARBA" id="ARBA00007362"/>
    </source>
</evidence>
<keyword evidence="6 7" id="KW-0472">Membrane</keyword>
<feature type="transmembrane region" description="Helical" evidence="7">
    <location>
        <begin position="115"/>
        <end position="132"/>
    </location>
</feature>
<gene>
    <name evidence="9" type="ORF">Sya03_16310</name>
</gene>
<dbReference type="PANTHER" id="PTHR42920:SF24">
    <property type="entry name" value="AROMATIC AMINO ACID EXPORTER YDDG"/>
    <property type="match status" value="1"/>
</dbReference>
<evidence type="ECO:0000256" key="5">
    <source>
        <dbReference type="ARBA" id="ARBA00022989"/>
    </source>
</evidence>
<evidence type="ECO:0000259" key="8">
    <source>
        <dbReference type="Pfam" id="PF00892"/>
    </source>
</evidence>
<protein>
    <submittedName>
        <fullName evidence="9">Membrane protein</fullName>
    </submittedName>
</protein>
<dbReference type="PANTHER" id="PTHR42920">
    <property type="entry name" value="OS03G0707200 PROTEIN-RELATED"/>
    <property type="match status" value="1"/>
</dbReference>
<feature type="transmembrane region" description="Helical" evidence="7">
    <location>
        <begin position="201"/>
        <end position="224"/>
    </location>
</feature>
<comment type="caution">
    <text evidence="9">The sequence shown here is derived from an EMBL/GenBank/DDBJ whole genome shotgun (WGS) entry which is preliminary data.</text>
</comment>
<feature type="transmembrane region" description="Helical" evidence="7">
    <location>
        <begin position="236"/>
        <end position="253"/>
    </location>
</feature>
<feature type="transmembrane region" description="Helical" evidence="7">
    <location>
        <begin position="138"/>
        <end position="158"/>
    </location>
</feature>
<keyword evidence="10" id="KW-1185">Reference proteome</keyword>
<evidence type="ECO:0000313" key="10">
    <source>
        <dbReference type="Proteomes" id="UP000652013"/>
    </source>
</evidence>